<dbReference type="RefSeq" id="XP_018298860.1">
    <property type="nucleotide sequence ID" value="XM_018429983.1"/>
</dbReference>
<keyword evidence="4" id="KW-1185">Reference proteome</keyword>
<name>A0A163EQC0_PHYB8</name>
<dbReference type="AlphaFoldDB" id="A0A163EQC0"/>
<keyword evidence="2" id="KW-0472">Membrane</keyword>
<evidence type="ECO:0008006" key="5">
    <source>
        <dbReference type="Google" id="ProtNLM"/>
    </source>
</evidence>
<dbReference type="GeneID" id="28990889"/>
<dbReference type="PANTHER" id="PTHR15191:SF3">
    <property type="entry name" value="PITUITARY TUMOR-TRANSFORMING GENE PROTEIN-BINDING FACTOR"/>
    <property type="match status" value="1"/>
</dbReference>
<reference evidence="4" key="1">
    <citation type="submission" date="2015-06" db="EMBL/GenBank/DDBJ databases">
        <title>Expansion of signal transduction pathways in fungi by whole-genome duplication.</title>
        <authorList>
            <consortium name="DOE Joint Genome Institute"/>
            <person name="Corrochano L.M."/>
            <person name="Kuo A."/>
            <person name="Marcet-Houben M."/>
            <person name="Polaino S."/>
            <person name="Salamov A."/>
            <person name="Villalobos J.M."/>
            <person name="Alvarez M.I."/>
            <person name="Avalos J."/>
            <person name="Benito E.P."/>
            <person name="Benoit I."/>
            <person name="Burger G."/>
            <person name="Camino L.P."/>
            <person name="Canovas D."/>
            <person name="Cerda-Olmedo E."/>
            <person name="Cheng J.-F."/>
            <person name="Dominguez A."/>
            <person name="Elias M."/>
            <person name="Eslava A.P."/>
            <person name="Glaser F."/>
            <person name="Grimwood J."/>
            <person name="Gutierrez G."/>
            <person name="Heitman J."/>
            <person name="Henrissat B."/>
            <person name="Iturriaga E.A."/>
            <person name="Lang B.F."/>
            <person name="Lavin J.L."/>
            <person name="Lee S."/>
            <person name="Li W."/>
            <person name="Lindquist E."/>
            <person name="Lopez-Garcia S."/>
            <person name="Luque E.M."/>
            <person name="Marcos A.T."/>
            <person name="Martin J."/>
            <person name="McCluskey K."/>
            <person name="Medina H.R."/>
            <person name="Miralles-Duran A."/>
            <person name="Miyazaki A."/>
            <person name="Munoz-Torres E."/>
            <person name="Oguiza J.A."/>
            <person name="Ohm R."/>
            <person name="Olmedo M."/>
            <person name="Orejas M."/>
            <person name="Ortiz-Castellanos L."/>
            <person name="Pisabarro A.G."/>
            <person name="Rodriguez-Romero J."/>
            <person name="Ruiz-Herrera J."/>
            <person name="Ruiz-Vazquez R."/>
            <person name="Sanz C."/>
            <person name="Schackwitz W."/>
            <person name="Schmutz J."/>
            <person name="Shahriari M."/>
            <person name="Shelest E."/>
            <person name="Silva-Franco F."/>
            <person name="Soanes D."/>
            <person name="Syed K."/>
            <person name="Tagua V.G."/>
            <person name="Talbot N.J."/>
            <person name="Thon M."/>
            <person name="De vries R.P."/>
            <person name="Wiebenga A."/>
            <person name="Yadav J.S."/>
            <person name="Braun E.L."/>
            <person name="Baker S."/>
            <person name="Garre V."/>
            <person name="Horwitz B."/>
            <person name="Torres-Martinez S."/>
            <person name="Idnurm A."/>
            <person name="Herrera-Estrella A."/>
            <person name="Gabaldon T."/>
            <person name="Grigoriev I.V."/>
        </authorList>
    </citation>
    <scope>NUCLEOTIDE SEQUENCE [LARGE SCALE GENOMIC DNA]</scope>
    <source>
        <strain evidence="4">NRRL 1555(-)</strain>
    </source>
</reference>
<dbReference type="GO" id="GO:0006606">
    <property type="term" value="P:protein import into nucleus"/>
    <property type="evidence" value="ECO:0007669"/>
    <property type="project" value="TreeGrafter"/>
</dbReference>
<feature type="region of interest" description="Disordered" evidence="1">
    <location>
        <begin position="152"/>
        <end position="176"/>
    </location>
</feature>
<dbReference type="VEuPathDB" id="FungiDB:PHYBLDRAFT_138371"/>
<dbReference type="GO" id="GO:0005737">
    <property type="term" value="C:cytoplasm"/>
    <property type="evidence" value="ECO:0007669"/>
    <property type="project" value="TreeGrafter"/>
</dbReference>
<dbReference type="OrthoDB" id="2290908at2759"/>
<dbReference type="Proteomes" id="UP000077315">
    <property type="component" value="Unassembled WGS sequence"/>
</dbReference>
<keyword evidence="2" id="KW-0812">Transmembrane</keyword>
<dbReference type="InterPro" id="IPR052304">
    <property type="entry name" value="PTTG1IP"/>
</dbReference>
<organism evidence="3 4">
    <name type="scientific">Phycomyces blakesleeanus (strain ATCC 8743b / DSM 1359 / FGSC 10004 / NBRC 33097 / NRRL 1555)</name>
    <dbReference type="NCBI Taxonomy" id="763407"/>
    <lineage>
        <taxon>Eukaryota</taxon>
        <taxon>Fungi</taxon>
        <taxon>Fungi incertae sedis</taxon>
        <taxon>Mucoromycota</taxon>
        <taxon>Mucoromycotina</taxon>
        <taxon>Mucoromycetes</taxon>
        <taxon>Mucorales</taxon>
        <taxon>Phycomycetaceae</taxon>
        <taxon>Phycomyces</taxon>
    </lineage>
</organism>
<gene>
    <name evidence="3" type="ORF">PHYBLDRAFT_138371</name>
</gene>
<keyword evidence="2" id="KW-1133">Transmembrane helix</keyword>
<dbReference type="InParanoid" id="A0A163EQC0"/>
<sequence>MSISVDLLHGVMTTGLDCGQWTADCSVCASKKGCGFCANELGSCVNGFWQGPLDTNDCPTQAYFYDQCQLSTRSLEIGIFVAFVLAILLIVFLCVCCRRRRYNDETEEEERQSLLPSGTFGTKYLRRSATYYQWNRPPPPPPTKARFTKALQNQKLPTQSPPLSLNGPSQPQNANWEDRRLALLKKYARGSSTGTTR</sequence>
<dbReference type="EMBL" id="KV440971">
    <property type="protein sequence ID" value="OAD80820.1"/>
    <property type="molecule type" value="Genomic_DNA"/>
</dbReference>
<dbReference type="GO" id="GO:0005634">
    <property type="term" value="C:nucleus"/>
    <property type="evidence" value="ECO:0007669"/>
    <property type="project" value="TreeGrafter"/>
</dbReference>
<accession>A0A163EQC0</accession>
<evidence type="ECO:0000313" key="4">
    <source>
        <dbReference type="Proteomes" id="UP000077315"/>
    </source>
</evidence>
<evidence type="ECO:0000313" key="3">
    <source>
        <dbReference type="EMBL" id="OAD80820.1"/>
    </source>
</evidence>
<feature type="compositionally biased region" description="Polar residues" evidence="1">
    <location>
        <begin position="152"/>
        <end position="175"/>
    </location>
</feature>
<proteinExistence type="predicted"/>
<evidence type="ECO:0000256" key="2">
    <source>
        <dbReference type="SAM" id="Phobius"/>
    </source>
</evidence>
<evidence type="ECO:0000256" key="1">
    <source>
        <dbReference type="SAM" id="MobiDB-lite"/>
    </source>
</evidence>
<protein>
    <recommendedName>
        <fullName evidence="5">PSI domain-containing protein</fullName>
    </recommendedName>
</protein>
<dbReference type="PANTHER" id="PTHR15191">
    <property type="entry name" value="PROTEIN CBG20567"/>
    <property type="match status" value="1"/>
</dbReference>
<feature type="transmembrane region" description="Helical" evidence="2">
    <location>
        <begin position="77"/>
        <end position="97"/>
    </location>
</feature>